<dbReference type="GO" id="GO:0006260">
    <property type="term" value="P:DNA replication"/>
    <property type="evidence" value="ECO:0007669"/>
    <property type="project" value="TreeGrafter"/>
</dbReference>
<dbReference type="InterPro" id="IPR002611">
    <property type="entry name" value="IstB_ATP-bd"/>
</dbReference>
<dbReference type="InterPro" id="IPR027417">
    <property type="entry name" value="P-loop_NTPase"/>
</dbReference>
<name>A0A1Y3PIE0_9BACI</name>
<dbReference type="InterPro" id="IPR001270">
    <property type="entry name" value="ClpA/B"/>
</dbReference>
<dbReference type="InterPro" id="IPR047661">
    <property type="entry name" value="IstB"/>
</dbReference>
<evidence type="ECO:0000256" key="3">
    <source>
        <dbReference type="ARBA" id="ARBA00022840"/>
    </source>
</evidence>
<accession>A0A1Y3PIE0</accession>
<dbReference type="EMBL" id="LZRT01000085">
    <property type="protein sequence ID" value="OUM86864.1"/>
    <property type="molecule type" value="Genomic_DNA"/>
</dbReference>
<dbReference type="PIRSF" id="PIRSF003073">
    <property type="entry name" value="DNAC_TnpB_IstB"/>
    <property type="match status" value="1"/>
</dbReference>
<organism evidence="5 6">
    <name type="scientific">Bacillus thermozeamaize</name>
    <dbReference type="NCBI Taxonomy" id="230954"/>
    <lineage>
        <taxon>Bacteria</taxon>
        <taxon>Bacillati</taxon>
        <taxon>Bacillota</taxon>
        <taxon>Bacilli</taxon>
        <taxon>Bacillales</taxon>
        <taxon>Bacillaceae</taxon>
        <taxon>Bacillus</taxon>
    </lineage>
</organism>
<gene>
    <name evidence="5" type="ORF">BAA01_15690</name>
</gene>
<reference evidence="6" key="1">
    <citation type="submission" date="2016-06" db="EMBL/GenBank/DDBJ databases">
        <authorList>
            <person name="Nascimento L."/>
            <person name="Pereira R.V."/>
            <person name="Martins L.F."/>
            <person name="Quaggio R.B."/>
            <person name="Silva A.M."/>
            <person name="Setubal J.C."/>
        </authorList>
    </citation>
    <scope>NUCLEOTIDE SEQUENCE [LARGE SCALE GENOMIC DNA]</scope>
</reference>
<evidence type="ECO:0000256" key="1">
    <source>
        <dbReference type="ARBA" id="ARBA00008059"/>
    </source>
</evidence>
<dbReference type="NCBIfam" id="NF038214">
    <property type="entry name" value="IS21_help_AAA"/>
    <property type="match status" value="1"/>
</dbReference>
<dbReference type="Proteomes" id="UP000196475">
    <property type="component" value="Unassembled WGS sequence"/>
</dbReference>
<dbReference type="InterPro" id="IPR028350">
    <property type="entry name" value="DNAC/IstB-like"/>
</dbReference>
<protein>
    <submittedName>
        <fullName evidence="5">AAA family ATPase</fullName>
    </submittedName>
</protein>
<dbReference type="InterPro" id="IPR003593">
    <property type="entry name" value="AAA+_ATPase"/>
</dbReference>
<keyword evidence="3" id="KW-0067">ATP-binding</keyword>
<dbReference type="Gene3D" id="3.40.50.300">
    <property type="entry name" value="P-loop containing nucleotide triphosphate hydrolases"/>
    <property type="match status" value="1"/>
</dbReference>
<dbReference type="GO" id="GO:0005524">
    <property type="term" value="F:ATP binding"/>
    <property type="evidence" value="ECO:0007669"/>
    <property type="project" value="UniProtKB-KW"/>
</dbReference>
<proteinExistence type="inferred from homology"/>
<dbReference type="SUPFAM" id="SSF52540">
    <property type="entry name" value="P-loop containing nucleoside triphosphate hydrolases"/>
    <property type="match status" value="1"/>
</dbReference>
<dbReference type="PRINTS" id="PR00300">
    <property type="entry name" value="CLPPROTEASEA"/>
</dbReference>
<dbReference type="CDD" id="cd00009">
    <property type="entry name" value="AAA"/>
    <property type="match status" value="1"/>
</dbReference>
<dbReference type="PANTHER" id="PTHR30050:SF4">
    <property type="entry name" value="ATP-BINDING PROTEIN RV3427C IN INSERTION SEQUENCE-RELATED"/>
    <property type="match status" value="1"/>
</dbReference>
<evidence type="ECO:0000313" key="5">
    <source>
        <dbReference type="EMBL" id="OUM86864.1"/>
    </source>
</evidence>
<comment type="caution">
    <text evidence="5">The sequence shown here is derived from an EMBL/GenBank/DDBJ whole genome shotgun (WGS) entry which is preliminary data.</text>
</comment>
<dbReference type="AlphaFoldDB" id="A0A1Y3PIE0"/>
<dbReference type="Pfam" id="PF01695">
    <property type="entry name" value="IstB_IS21"/>
    <property type="match status" value="1"/>
</dbReference>
<keyword evidence="2" id="KW-0547">Nucleotide-binding</keyword>
<evidence type="ECO:0000256" key="2">
    <source>
        <dbReference type="ARBA" id="ARBA00022741"/>
    </source>
</evidence>
<feature type="domain" description="AAA+ ATPase" evidence="4">
    <location>
        <begin position="99"/>
        <end position="234"/>
    </location>
</feature>
<dbReference type="SMART" id="SM00382">
    <property type="entry name" value="AAA"/>
    <property type="match status" value="1"/>
</dbReference>
<evidence type="ECO:0000313" key="6">
    <source>
        <dbReference type="Proteomes" id="UP000196475"/>
    </source>
</evidence>
<dbReference type="PANTHER" id="PTHR30050">
    <property type="entry name" value="CHROMOSOMAL REPLICATION INITIATOR PROTEIN DNAA"/>
    <property type="match status" value="1"/>
</dbReference>
<evidence type="ECO:0000259" key="4">
    <source>
        <dbReference type="SMART" id="SM00382"/>
    </source>
</evidence>
<sequence length="257" mass="29372">MIELEQARARLHELGLEQAALQLDAQLEAASREQSTYLAFLNHLLDVETSERQKRNLEVRTKLAHLPYRKTLDEFDFAFQPSIDERLIRELATMSFISRNENVLFLGPPGVGKSHLAVALANEAIHQGVSVYFVSMSYMMEDLRKAYTENRLDKRLRVYLRPRMLVVDEVGYLPLDNIAANLFFQVVSARYERGSILLTSNKSFGEWGELVGDPILATAILDRLLHHCHVINIRGNSYRLKEKVRAGIYGTPPSMTR</sequence>
<comment type="similarity">
    <text evidence="1">Belongs to the IS21/IS1162 putative ATP-binding protein family.</text>
</comment>